<evidence type="ECO:0000313" key="1">
    <source>
        <dbReference type="EMBL" id="GLG90392.1"/>
    </source>
</evidence>
<dbReference type="AlphaFoldDB" id="A0A9W6CFN0"/>
<dbReference type="Proteomes" id="UP001145094">
    <property type="component" value="Unassembled WGS sequence"/>
</dbReference>
<gene>
    <name evidence="1" type="ORF">Selli2_18190</name>
</gene>
<reference evidence="1" key="2">
    <citation type="submission" date="2022-11" db="EMBL/GenBank/DDBJ databases">
        <title>Draft genome sequence of Sellimonas catena strain 18CBH55.</title>
        <authorList>
            <person name="Hisatomi A."/>
            <person name="Ohkuma M."/>
            <person name="Sakamoto M."/>
        </authorList>
    </citation>
    <scope>NUCLEOTIDE SEQUENCE</scope>
    <source>
        <strain evidence="1">18CBH55</strain>
    </source>
</reference>
<proteinExistence type="predicted"/>
<reference evidence="1" key="3">
    <citation type="journal article" date="2023" name="Int. J. Syst. Evol. Microbiol.">
        <title>Sellimonas catena sp. nov., isolated from human faeces.</title>
        <authorList>
            <person name="Hisatomi A."/>
            <person name="Ohkuma M."/>
            <person name="Sakamoto M."/>
        </authorList>
    </citation>
    <scope>NUCLEOTIDE SEQUENCE</scope>
    <source>
        <strain evidence="1">18CBH55</strain>
    </source>
</reference>
<accession>A0A9W6CFN0</accession>
<organism evidence="1 2">
    <name type="scientific">Sellimonas catena</name>
    <dbReference type="NCBI Taxonomy" id="2994035"/>
    <lineage>
        <taxon>Bacteria</taxon>
        <taxon>Bacillati</taxon>
        <taxon>Bacillota</taxon>
        <taxon>Clostridia</taxon>
        <taxon>Lachnospirales</taxon>
        <taxon>Lachnospiraceae</taxon>
        <taxon>Sellimonas</taxon>
    </lineage>
</organism>
<evidence type="ECO:0000313" key="2">
    <source>
        <dbReference type="Proteomes" id="UP001145094"/>
    </source>
</evidence>
<dbReference type="EMBL" id="BSCH01000011">
    <property type="protein sequence ID" value="GLG90392.1"/>
    <property type="molecule type" value="Genomic_DNA"/>
</dbReference>
<comment type="caution">
    <text evidence="1">The sequence shown here is derived from an EMBL/GenBank/DDBJ whole genome shotgun (WGS) entry which is preliminary data.</text>
</comment>
<name>A0A9W6CFN0_9FIRM</name>
<sequence>MNKALQDAYTAIVRTSYFNGLLYARREDSINPAYWRIEGLKSSDNYGYIKITSYSNNMEEHKYVVMEGIWSWIS</sequence>
<reference evidence="1" key="1">
    <citation type="submission" date="2022-11" db="EMBL/GenBank/DDBJ databases">
        <title>Draft genome sequence of Sellimonas catena strain 18CBH55.</title>
        <authorList>
            <person name="Atsushi H."/>
            <person name="Moriya O."/>
            <person name="Mitsuo S."/>
        </authorList>
    </citation>
    <scope>NUCLEOTIDE SEQUENCE</scope>
    <source>
        <strain evidence="1">18CBH55</strain>
    </source>
</reference>
<protein>
    <submittedName>
        <fullName evidence="1">Uncharacterized protein</fullName>
    </submittedName>
</protein>